<dbReference type="GeneID" id="63762493"/>
<accession>A0A1L9TLY4</accession>
<feature type="chain" id="PRO_5012860692" evidence="1">
    <location>
        <begin position="19"/>
        <end position="54"/>
    </location>
</feature>
<name>A0A1L9TLY4_9EURO</name>
<dbReference type="AlphaFoldDB" id="A0A1L9TLY4"/>
<dbReference type="EMBL" id="KV878584">
    <property type="protein sequence ID" value="OJJ60440.1"/>
    <property type="molecule type" value="Genomic_DNA"/>
</dbReference>
<keyword evidence="3" id="KW-1185">Reference proteome</keyword>
<dbReference type="PROSITE" id="PS51257">
    <property type="entry name" value="PROKAR_LIPOPROTEIN"/>
    <property type="match status" value="1"/>
</dbReference>
<evidence type="ECO:0000313" key="2">
    <source>
        <dbReference type="EMBL" id="OJJ60440.1"/>
    </source>
</evidence>
<proteinExistence type="predicted"/>
<evidence type="ECO:0000313" key="3">
    <source>
        <dbReference type="Proteomes" id="UP000184356"/>
    </source>
</evidence>
<protein>
    <submittedName>
        <fullName evidence="2">Uncharacterized protein</fullName>
    </submittedName>
</protein>
<keyword evidence="1" id="KW-0732">Signal</keyword>
<dbReference type="VEuPathDB" id="FungiDB:ASPSYDRAFT_42166"/>
<sequence>MKLLSLLAALAAISTTAAGCIDAGGGCANKPSDCCDGLHCGPASSQNSGTLICK</sequence>
<dbReference type="RefSeq" id="XP_040704246.1">
    <property type="nucleotide sequence ID" value="XM_040846420.1"/>
</dbReference>
<evidence type="ECO:0000256" key="1">
    <source>
        <dbReference type="SAM" id="SignalP"/>
    </source>
</evidence>
<feature type="signal peptide" evidence="1">
    <location>
        <begin position="1"/>
        <end position="18"/>
    </location>
</feature>
<reference evidence="3" key="1">
    <citation type="journal article" date="2017" name="Genome Biol.">
        <title>Comparative genomics reveals high biological diversity and specific adaptations in the industrially and medically important fungal genus Aspergillus.</title>
        <authorList>
            <person name="de Vries R.P."/>
            <person name="Riley R."/>
            <person name="Wiebenga A."/>
            <person name="Aguilar-Osorio G."/>
            <person name="Amillis S."/>
            <person name="Uchima C.A."/>
            <person name="Anderluh G."/>
            <person name="Asadollahi M."/>
            <person name="Askin M."/>
            <person name="Barry K."/>
            <person name="Battaglia E."/>
            <person name="Bayram O."/>
            <person name="Benocci T."/>
            <person name="Braus-Stromeyer S.A."/>
            <person name="Caldana C."/>
            <person name="Canovas D."/>
            <person name="Cerqueira G.C."/>
            <person name="Chen F."/>
            <person name="Chen W."/>
            <person name="Choi C."/>
            <person name="Clum A."/>
            <person name="Dos Santos R.A."/>
            <person name="Damasio A.R."/>
            <person name="Diallinas G."/>
            <person name="Emri T."/>
            <person name="Fekete E."/>
            <person name="Flipphi M."/>
            <person name="Freyberg S."/>
            <person name="Gallo A."/>
            <person name="Gournas C."/>
            <person name="Habgood R."/>
            <person name="Hainaut M."/>
            <person name="Harispe M.L."/>
            <person name="Henrissat B."/>
            <person name="Hilden K.S."/>
            <person name="Hope R."/>
            <person name="Hossain A."/>
            <person name="Karabika E."/>
            <person name="Karaffa L."/>
            <person name="Karanyi Z."/>
            <person name="Krasevec N."/>
            <person name="Kuo A."/>
            <person name="Kusch H."/>
            <person name="LaButti K."/>
            <person name="Lagendijk E.L."/>
            <person name="Lapidus A."/>
            <person name="Levasseur A."/>
            <person name="Lindquist E."/>
            <person name="Lipzen A."/>
            <person name="Logrieco A.F."/>
            <person name="MacCabe A."/>
            <person name="Maekelae M.R."/>
            <person name="Malavazi I."/>
            <person name="Melin P."/>
            <person name="Meyer V."/>
            <person name="Mielnichuk N."/>
            <person name="Miskei M."/>
            <person name="Molnar A.P."/>
            <person name="Mule G."/>
            <person name="Ngan C.Y."/>
            <person name="Orejas M."/>
            <person name="Orosz E."/>
            <person name="Ouedraogo J.P."/>
            <person name="Overkamp K.M."/>
            <person name="Park H.-S."/>
            <person name="Perrone G."/>
            <person name="Piumi F."/>
            <person name="Punt P.J."/>
            <person name="Ram A.F."/>
            <person name="Ramon A."/>
            <person name="Rauscher S."/>
            <person name="Record E."/>
            <person name="Riano-Pachon D.M."/>
            <person name="Robert V."/>
            <person name="Roehrig J."/>
            <person name="Ruller R."/>
            <person name="Salamov A."/>
            <person name="Salih N.S."/>
            <person name="Samson R.A."/>
            <person name="Sandor E."/>
            <person name="Sanguinetti M."/>
            <person name="Schuetze T."/>
            <person name="Sepcic K."/>
            <person name="Shelest E."/>
            <person name="Sherlock G."/>
            <person name="Sophianopoulou V."/>
            <person name="Squina F.M."/>
            <person name="Sun H."/>
            <person name="Susca A."/>
            <person name="Todd R.B."/>
            <person name="Tsang A."/>
            <person name="Unkles S.E."/>
            <person name="van de Wiele N."/>
            <person name="van Rossen-Uffink D."/>
            <person name="Oliveira J.V."/>
            <person name="Vesth T.C."/>
            <person name="Visser J."/>
            <person name="Yu J.-H."/>
            <person name="Zhou M."/>
            <person name="Andersen M.R."/>
            <person name="Archer D.B."/>
            <person name="Baker S.E."/>
            <person name="Benoit I."/>
            <person name="Brakhage A.A."/>
            <person name="Braus G.H."/>
            <person name="Fischer R."/>
            <person name="Frisvad J.C."/>
            <person name="Goldman G.H."/>
            <person name="Houbraken J."/>
            <person name="Oakley B."/>
            <person name="Pocsi I."/>
            <person name="Scazzocchio C."/>
            <person name="Seiboth B."/>
            <person name="vanKuyk P.A."/>
            <person name="Wortman J."/>
            <person name="Dyer P.S."/>
            <person name="Grigoriev I.V."/>
        </authorList>
    </citation>
    <scope>NUCLEOTIDE SEQUENCE [LARGE SCALE GENOMIC DNA]</scope>
    <source>
        <strain evidence="3">CBS 593.65</strain>
    </source>
</reference>
<gene>
    <name evidence="2" type="ORF">ASPSYDRAFT_42166</name>
</gene>
<dbReference type="Proteomes" id="UP000184356">
    <property type="component" value="Unassembled WGS sequence"/>
</dbReference>
<organism evidence="2 3">
    <name type="scientific">Aspergillus sydowii CBS 593.65</name>
    <dbReference type="NCBI Taxonomy" id="1036612"/>
    <lineage>
        <taxon>Eukaryota</taxon>
        <taxon>Fungi</taxon>
        <taxon>Dikarya</taxon>
        <taxon>Ascomycota</taxon>
        <taxon>Pezizomycotina</taxon>
        <taxon>Eurotiomycetes</taxon>
        <taxon>Eurotiomycetidae</taxon>
        <taxon>Eurotiales</taxon>
        <taxon>Aspergillaceae</taxon>
        <taxon>Aspergillus</taxon>
        <taxon>Aspergillus subgen. Nidulantes</taxon>
    </lineage>
</organism>